<name>A0A085MAL4_9BILA</name>
<reference evidence="1 3" key="1">
    <citation type="journal article" date="2014" name="Nat. Genet.">
        <title>Genome and transcriptome of the porcine whipworm Trichuris suis.</title>
        <authorList>
            <person name="Jex A.R."/>
            <person name="Nejsum P."/>
            <person name="Schwarz E.M."/>
            <person name="Hu L."/>
            <person name="Young N.D."/>
            <person name="Hall R.S."/>
            <person name="Korhonen P.K."/>
            <person name="Liao S."/>
            <person name="Thamsborg S."/>
            <person name="Xia J."/>
            <person name="Xu P."/>
            <person name="Wang S."/>
            <person name="Scheerlinck J.P."/>
            <person name="Hofmann A."/>
            <person name="Sternberg P.W."/>
            <person name="Wang J."/>
            <person name="Gasser R.B."/>
        </authorList>
    </citation>
    <scope>NUCLEOTIDE SEQUENCE [LARGE SCALE GENOMIC DNA]</scope>
    <source>
        <strain evidence="2">DCEP-RM93F</strain>
        <strain evidence="1">DCEP-RM93M</strain>
    </source>
</reference>
<dbReference type="Proteomes" id="UP000030758">
    <property type="component" value="Unassembled WGS sequence"/>
</dbReference>
<gene>
    <name evidence="1" type="ORF">M513_04802</name>
    <name evidence="2" type="ORF">M514_04802</name>
</gene>
<accession>A0A085MAL4</accession>
<evidence type="ECO:0000313" key="1">
    <source>
        <dbReference type="EMBL" id="KFD54260.1"/>
    </source>
</evidence>
<sequence length="79" mass="8976">MNPRSVGRPYECSLDISVVKGVAERIFHGLSELFTNLRYLNAEEFGTKLVAFVDEKMGESTFSYLDIFNSQYNQRAAFG</sequence>
<evidence type="ECO:0000313" key="2">
    <source>
        <dbReference type="EMBL" id="KFD73186.1"/>
    </source>
</evidence>
<organism evidence="1 3">
    <name type="scientific">Trichuris suis</name>
    <name type="common">pig whipworm</name>
    <dbReference type="NCBI Taxonomy" id="68888"/>
    <lineage>
        <taxon>Eukaryota</taxon>
        <taxon>Metazoa</taxon>
        <taxon>Ecdysozoa</taxon>
        <taxon>Nematoda</taxon>
        <taxon>Enoplea</taxon>
        <taxon>Dorylaimia</taxon>
        <taxon>Trichinellida</taxon>
        <taxon>Trichuridae</taxon>
        <taxon>Trichuris</taxon>
    </lineage>
</organism>
<dbReference type="EMBL" id="KL363209">
    <property type="protein sequence ID" value="KFD54260.1"/>
    <property type="molecule type" value="Genomic_DNA"/>
</dbReference>
<proteinExistence type="predicted"/>
<protein>
    <submittedName>
        <fullName evidence="1">Uncharacterized protein</fullName>
    </submittedName>
</protein>
<keyword evidence="3" id="KW-1185">Reference proteome</keyword>
<dbReference type="AlphaFoldDB" id="A0A085MAL4"/>
<dbReference type="EMBL" id="KL367474">
    <property type="protein sequence ID" value="KFD73186.1"/>
    <property type="molecule type" value="Genomic_DNA"/>
</dbReference>
<evidence type="ECO:0000313" key="3">
    <source>
        <dbReference type="Proteomes" id="UP000030764"/>
    </source>
</evidence>
<dbReference type="Proteomes" id="UP000030764">
    <property type="component" value="Unassembled WGS sequence"/>
</dbReference>